<proteinExistence type="predicted"/>
<keyword evidence="1" id="KW-1133">Transmembrane helix</keyword>
<keyword evidence="1" id="KW-0812">Transmembrane</keyword>
<evidence type="ECO:0000313" key="3">
    <source>
        <dbReference type="Proteomes" id="UP001528920"/>
    </source>
</evidence>
<keyword evidence="3" id="KW-1185">Reference proteome</keyword>
<gene>
    <name evidence="2" type="ORF">L3049_03120</name>
</gene>
<sequence>MNSKRGKIKTYLIELTIVTIGVLIALFLSNLKEYDQARKYHIASIETINSEIKSNYSSLNGIVEDQTNLLDTLIKYTEDSSTIVDLFKQSNGLQYATIHNSGLEFYKRNQINSIDFEMMSTLINMNFLSEIIDKKLDKFSEFIYSNAFSNSKESKMVVILHLQDILYSENQLMEYYKDFIDKNIETENDSE</sequence>
<comment type="caution">
    <text evidence="2">The sequence shown here is derived from an EMBL/GenBank/DDBJ whole genome shotgun (WGS) entry which is preliminary data.</text>
</comment>
<dbReference type="RefSeq" id="WP_275108324.1">
    <property type="nucleotide sequence ID" value="NZ_JAKJSC010000001.1"/>
</dbReference>
<protein>
    <recommendedName>
        <fullName evidence="4">Type II secretion system protein</fullName>
    </recommendedName>
</protein>
<evidence type="ECO:0008006" key="4">
    <source>
        <dbReference type="Google" id="ProtNLM"/>
    </source>
</evidence>
<reference evidence="2 3" key="1">
    <citation type="submission" date="2022-01" db="EMBL/GenBank/DDBJ databases">
        <title>Labilibaculum sp. nov, a marine bacterium isolated from Antarctica.</title>
        <authorList>
            <person name="Dai W."/>
        </authorList>
    </citation>
    <scope>NUCLEOTIDE SEQUENCE [LARGE SCALE GENOMIC DNA]</scope>
    <source>
        <strain evidence="2 3">DW002</strain>
    </source>
</reference>
<dbReference type="EMBL" id="JAKJSC010000001">
    <property type="protein sequence ID" value="MDE5416986.1"/>
    <property type="molecule type" value="Genomic_DNA"/>
</dbReference>
<feature type="transmembrane region" description="Helical" evidence="1">
    <location>
        <begin position="12"/>
        <end position="31"/>
    </location>
</feature>
<evidence type="ECO:0000256" key="1">
    <source>
        <dbReference type="SAM" id="Phobius"/>
    </source>
</evidence>
<name>A0ABT5VNY7_9BACT</name>
<keyword evidence="1" id="KW-0472">Membrane</keyword>
<dbReference type="Proteomes" id="UP001528920">
    <property type="component" value="Unassembled WGS sequence"/>
</dbReference>
<evidence type="ECO:0000313" key="2">
    <source>
        <dbReference type="EMBL" id="MDE5416986.1"/>
    </source>
</evidence>
<organism evidence="2 3">
    <name type="scientific">Paralabilibaculum antarcticum</name>
    <dbReference type="NCBI Taxonomy" id="2912572"/>
    <lineage>
        <taxon>Bacteria</taxon>
        <taxon>Pseudomonadati</taxon>
        <taxon>Bacteroidota</taxon>
        <taxon>Bacteroidia</taxon>
        <taxon>Marinilabiliales</taxon>
        <taxon>Marinifilaceae</taxon>
        <taxon>Paralabilibaculum</taxon>
    </lineage>
</organism>
<accession>A0ABT5VNY7</accession>